<keyword evidence="3" id="KW-1185">Reference proteome</keyword>
<dbReference type="InterPro" id="IPR013216">
    <property type="entry name" value="Methyltransf_11"/>
</dbReference>
<dbReference type="GO" id="GO:0008757">
    <property type="term" value="F:S-adenosylmethionine-dependent methyltransferase activity"/>
    <property type="evidence" value="ECO:0007669"/>
    <property type="project" value="InterPro"/>
</dbReference>
<accession>A0A837N805</accession>
<dbReference type="OrthoDB" id="9760689at2"/>
<comment type="caution">
    <text evidence="2">The sequence shown here is derived from an EMBL/GenBank/DDBJ whole genome shotgun (WGS) entry which is preliminary data.</text>
</comment>
<dbReference type="RefSeq" id="WP_053953773.1">
    <property type="nucleotide sequence ID" value="NZ_FNCB01000007.1"/>
</dbReference>
<sequence>MKPLNFDKAVAQHFDRAATSYAQHDEIQRKAAHDLLGYANAVKPISPETIVDIGCGPAAETTRLERYSQQYLGIDISREMLAQAQTLNPHLSWLQGHWTALPLANESVDWVFANLSLQWVDDLNIAFAEVYRALKPGGIATVNTLLPGTFSSLQNSWAEVDNKPHINSFSTLANITQATEAFPWLHKTFYTHNYIQYFPNLRALLASIKGVGASLVKRDNSSGLMTKSKFQTLENAYETYRTSDGLPLEWHIINIVLVKHG</sequence>
<dbReference type="InterPro" id="IPR029063">
    <property type="entry name" value="SAM-dependent_MTases_sf"/>
</dbReference>
<dbReference type="PANTHER" id="PTHR43861:SF1">
    <property type="entry name" value="TRANS-ACONITATE 2-METHYLTRANSFERASE"/>
    <property type="match status" value="1"/>
</dbReference>
<organism evidence="2 3">
    <name type="scientific">Idiomarina zobellii</name>
    <dbReference type="NCBI Taxonomy" id="86103"/>
    <lineage>
        <taxon>Bacteria</taxon>
        <taxon>Pseudomonadati</taxon>
        <taxon>Pseudomonadota</taxon>
        <taxon>Gammaproteobacteria</taxon>
        <taxon>Alteromonadales</taxon>
        <taxon>Idiomarinaceae</taxon>
        <taxon>Idiomarina</taxon>
    </lineage>
</organism>
<dbReference type="EMBL" id="LHSG01000007">
    <property type="protein sequence ID" value="KPD23592.1"/>
    <property type="molecule type" value="Genomic_DNA"/>
</dbReference>
<evidence type="ECO:0000259" key="1">
    <source>
        <dbReference type="Pfam" id="PF08241"/>
    </source>
</evidence>
<evidence type="ECO:0000313" key="2">
    <source>
        <dbReference type="EMBL" id="KPD23592.1"/>
    </source>
</evidence>
<dbReference type="Proteomes" id="UP000053030">
    <property type="component" value="Unassembled WGS sequence"/>
</dbReference>
<dbReference type="PANTHER" id="PTHR43861">
    <property type="entry name" value="TRANS-ACONITATE 2-METHYLTRANSFERASE-RELATED"/>
    <property type="match status" value="1"/>
</dbReference>
<dbReference type="AlphaFoldDB" id="A0A837N805"/>
<dbReference type="CDD" id="cd02440">
    <property type="entry name" value="AdoMet_MTases"/>
    <property type="match status" value="1"/>
</dbReference>
<dbReference type="Pfam" id="PF08241">
    <property type="entry name" value="Methyltransf_11"/>
    <property type="match status" value="1"/>
</dbReference>
<evidence type="ECO:0000313" key="3">
    <source>
        <dbReference type="Proteomes" id="UP000053030"/>
    </source>
</evidence>
<reference evidence="2 3" key="1">
    <citation type="submission" date="2015-08" db="EMBL/GenBank/DDBJ databases">
        <title>Genome sequencing and assembly of the deep-sea bacterium Idiomarina zobellii.</title>
        <authorList>
            <person name="Mithoefer S.D."/>
            <person name="Rheaume B.A."/>
            <person name="MacLea K.S."/>
        </authorList>
    </citation>
    <scope>NUCLEOTIDE SEQUENCE [LARGE SCALE GENOMIC DNA]</scope>
    <source>
        <strain evidence="2 3">KMM 231</strain>
    </source>
</reference>
<feature type="domain" description="Methyltransferase type 11" evidence="1">
    <location>
        <begin position="51"/>
        <end position="140"/>
    </location>
</feature>
<dbReference type="Gene3D" id="3.40.50.150">
    <property type="entry name" value="Vaccinia Virus protein VP39"/>
    <property type="match status" value="1"/>
</dbReference>
<protein>
    <recommendedName>
        <fullName evidence="1">Methyltransferase type 11 domain-containing protein</fullName>
    </recommendedName>
</protein>
<dbReference type="SUPFAM" id="SSF53335">
    <property type="entry name" value="S-adenosyl-L-methionine-dependent methyltransferases"/>
    <property type="match status" value="1"/>
</dbReference>
<name>A0A837N805_9GAMM</name>
<gene>
    <name evidence="2" type="ORF">AFK76_07945</name>
</gene>
<proteinExistence type="predicted"/>